<comment type="caution">
    <text evidence="15">The sequence shown here is derived from an EMBL/GenBank/DDBJ whole genome shotgun (WGS) entry which is preliminary data.</text>
</comment>
<keyword evidence="3" id="KW-0808">Transferase</keyword>
<keyword evidence="6 15" id="KW-0418">Kinase</keyword>
<dbReference type="NCBIfam" id="TIGR00097">
    <property type="entry name" value="HMP-P_kinase"/>
    <property type="match status" value="1"/>
</dbReference>
<name>A0ABT0M907_9BACL</name>
<evidence type="ECO:0000256" key="13">
    <source>
        <dbReference type="ARBA" id="ARBA00049293"/>
    </source>
</evidence>
<protein>
    <recommendedName>
        <fullName evidence="2">pyridoxal kinase</fullName>
        <ecNumber evidence="2">2.7.1.35</ecNumber>
    </recommendedName>
    <alternativeName>
        <fullName evidence="10">PN/PL/PM kinase</fullName>
    </alternativeName>
    <alternativeName>
        <fullName evidence="11">Pyridoxal kinase</fullName>
    </alternativeName>
    <alternativeName>
        <fullName evidence="9">Pyridoxamine kinase</fullName>
    </alternativeName>
    <alternativeName>
        <fullName evidence="12">Vitamin B6 kinase</fullName>
    </alternativeName>
</protein>
<reference evidence="15 16" key="1">
    <citation type="submission" date="2022-05" db="EMBL/GenBank/DDBJ databases">
        <title>Sporolactobacillus sp nov CPB3-1, isolated from tree bark (Mangifera indica L.).</title>
        <authorList>
            <person name="Phuengjayaem S."/>
            <person name="Tanasupawat S."/>
        </authorList>
    </citation>
    <scope>NUCLEOTIDE SEQUENCE [LARGE SCALE GENOMIC DNA]</scope>
    <source>
        <strain evidence="15 16">CPB3-1</strain>
    </source>
</reference>
<evidence type="ECO:0000313" key="15">
    <source>
        <dbReference type="EMBL" id="MCL1631371.1"/>
    </source>
</evidence>
<dbReference type="SUPFAM" id="SSF53613">
    <property type="entry name" value="Ribokinase-like"/>
    <property type="match status" value="1"/>
</dbReference>
<dbReference type="NCBIfam" id="NF009077">
    <property type="entry name" value="PRK12412.1"/>
    <property type="match status" value="1"/>
</dbReference>
<dbReference type="CDD" id="cd01169">
    <property type="entry name" value="HMPP_kinase"/>
    <property type="match status" value="1"/>
</dbReference>
<keyword evidence="5" id="KW-0547">Nucleotide-binding</keyword>
<dbReference type="EC" id="2.7.1.35" evidence="2"/>
<keyword evidence="8" id="KW-0460">Magnesium</keyword>
<dbReference type="PANTHER" id="PTHR20858">
    <property type="entry name" value="PHOSPHOMETHYLPYRIMIDINE KINASE"/>
    <property type="match status" value="1"/>
</dbReference>
<feature type="domain" description="Pyridoxamine kinase/Phosphomethylpyrimidine kinase" evidence="14">
    <location>
        <begin position="13"/>
        <end position="266"/>
    </location>
</feature>
<evidence type="ECO:0000256" key="6">
    <source>
        <dbReference type="ARBA" id="ARBA00022777"/>
    </source>
</evidence>
<evidence type="ECO:0000256" key="11">
    <source>
        <dbReference type="ARBA" id="ARBA00042396"/>
    </source>
</evidence>
<comment type="similarity">
    <text evidence="1">Belongs to the ThiD family.</text>
</comment>
<dbReference type="InterPro" id="IPR013749">
    <property type="entry name" value="PM/HMP-P_kinase-1"/>
</dbReference>
<accession>A0ABT0M907</accession>
<keyword evidence="7" id="KW-0067">ATP-binding</keyword>
<evidence type="ECO:0000256" key="1">
    <source>
        <dbReference type="ARBA" id="ARBA00009879"/>
    </source>
</evidence>
<dbReference type="Gene3D" id="3.40.1190.20">
    <property type="match status" value="1"/>
</dbReference>
<dbReference type="GO" id="GO:0016301">
    <property type="term" value="F:kinase activity"/>
    <property type="evidence" value="ECO:0007669"/>
    <property type="project" value="UniProtKB-KW"/>
</dbReference>
<evidence type="ECO:0000256" key="2">
    <source>
        <dbReference type="ARBA" id="ARBA00012104"/>
    </source>
</evidence>
<evidence type="ECO:0000256" key="3">
    <source>
        <dbReference type="ARBA" id="ARBA00022679"/>
    </source>
</evidence>
<evidence type="ECO:0000256" key="12">
    <source>
        <dbReference type="ARBA" id="ARBA00042531"/>
    </source>
</evidence>
<dbReference type="Proteomes" id="UP001203004">
    <property type="component" value="Unassembled WGS sequence"/>
</dbReference>
<dbReference type="RefSeq" id="WP_249099166.1">
    <property type="nucleotide sequence ID" value="NZ_JAMAST010000003.1"/>
</dbReference>
<proteinExistence type="inferred from homology"/>
<evidence type="ECO:0000259" key="14">
    <source>
        <dbReference type="Pfam" id="PF08543"/>
    </source>
</evidence>
<dbReference type="InterPro" id="IPR004399">
    <property type="entry name" value="HMP/HMP-P_kinase_dom"/>
</dbReference>
<dbReference type="Pfam" id="PF08543">
    <property type="entry name" value="Phos_pyr_kin"/>
    <property type="match status" value="1"/>
</dbReference>
<dbReference type="EMBL" id="JAMAST010000003">
    <property type="protein sequence ID" value="MCL1631371.1"/>
    <property type="molecule type" value="Genomic_DNA"/>
</dbReference>
<evidence type="ECO:0000313" key="16">
    <source>
        <dbReference type="Proteomes" id="UP001203004"/>
    </source>
</evidence>
<sequence>MTIYKAMTIAGSDSSGGAGMQADLKTFQELGVYGMTALTCIVTMDPFNHWSHQVTTLDTELLKKQLDTIVAGIGVDAMKTGMLGSPDIIKIASDIIEKYHLTRVVIDPVMVCKGAEEEIQPELQPENTAAMLKLLIPKALVTTPNLYEAARLTGMPRITTIDQMKEAAQKIVALGARHALVKGGSRLPDTDQAIDVLYDGKTFHIIADEFINTPNIHGAGCTYAAAVTAGLAKGLSVLEAVKVAKSFVTAGIRASFPLNDYTGPTDHSAYKRELAAKQSRGN</sequence>
<evidence type="ECO:0000256" key="9">
    <source>
        <dbReference type="ARBA" id="ARBA00042307"/>
    </source>
</evidence>
<evidence type="ECO:0000256" key="5">
    <source>
        <dbReference type="ARBA" id="ARBA00022741"/>
    </source>
</evidence>
<dbReference type="PANTHER" id="PTHR20858:SF19">
    <property type="entry name" value="PYRIDOXINE KINASE"/>
    <property type="match status" value="1"/>
</dbReference>
<dbReference type="InterPro" id="IPR029056">
    <property type="entry name" value="Ribokinase-like"/>
</dbReference>
<keyword evidence="16" id="KW-1185">Reference proteome</keyword>
<evidence type="ECO:0000256" key="7">
    <source>
        <dbReference type="ARBA" id="ARBA00022840"/>
    </source>
</evidence>
<evidence type="ECO:0000256" key="10">
    <source>
        <dbReference type="ARBA" id="ARBA00042348"/>
    </source>
</evidence>
<organism evidence="15 16">
    <name type="scientific">Sporolactobacillus mangiferae</name>
    <dbReference type="NCBI Taxonomy" id="2940498"/>
    <lineage>
        <taxon>Bacteria</taxon>
        <taxon>Bacillati</taxon>
        <taxon>Bacillota</taxon>
        <taxon>Bacilli</taxon>
        <taxon>Bacillales</taxon>
        <taxon>Sporolactobacillaceae</taxon>
        <taxon>Sporolactobacillus</taxon>
    </lineage>
</organism>
<comment type="catalytic activity">
    <reaction evidence="13">
        <text>pyridoxal + ATP = pyridoxal 5'-phosphate + ADP + H(+)</text>
        <dbReference type="Rhea" id="RHEA:10224"/>
        <dbReference type="ChEBI" id="CHEBI:15378"/>
        <dbReference type="ChEBI" id="CHEBI:17310"/>
        <dbReference type="ChEBI" id="CHEBI:30616"/>
        <dbReference type="ChEBI" id="CHEBI:456216"/>
        <dbReference type="ChEBI" id="CHEBI:597326"/>
        <dbReference type="EC" id="2.7.1.35"/>
    </reaction>
</comment>
<gene>
    <name evidence="15" type="primary">pdxK</name>
    <name evidence="15" type="ORF">M3N64_05320</name>
</gene>
<evidence type="ECO:0000256" key="8">
    <source>
        <dbReference type="ARBA" id="ARBA00022842"/>
    </source>
</evidence>
<keyword evidence="4" id="KW-0479">Metal-binding</keyword>
<evidence type="ECO:0000256" key="4">
    <source>
        <dbReference type="ARBA" id="ARBA00022723"/>
    </source>
</evidence>